<keyword evidence="1" id="KW-0812">Transmembrane</keyword>
<reference evidence="2 3" key="1">
    <citation type="submission" date="2019-09" db="EMBL/GenBank/DDBJ databases">
        <authorList>
            <consortium name="PulseNet: The National Subtyping Network for Foodborne Disease Surveillance"/>
            <person name="Tarr C.L."/>
            <person name="Trees E."/>
            <person name="Katz L.S."/>
            <person name="Carleton-Romer H.A."/>
            <person name="Stroika S."/>
            <person name="Kucerova Z."/>
            <person name="Roache K.F."/>
            <person name="Sabol A.L."/>
            <person name="Besser J."/>
            <person name="Gerner-Smidt P."/>
        </authorList>
    </citation>
    <scope>NUCLEOTIDE SEQUENCE [LARGE SCALE GENOMIC DNA]</scope>
    <source>
        <strain evidence="2 3">PNUSAC011760</strain>
    </source>
</reference>
<accession>A0A698FV65</accession>
<keyword evidence="1" id="KW-0472">Membrane</keyword>
<comment type="caution">
    <text evidence="2">The sequence shown here is derived from an EMBL/GenBank/DDBJ whole genome shotgun (WGS) entry which is preliminary data.</text>
</comment>
<organism evidence="2 3">
    <name type="scientific">Campylobacter lari</name>
    <dbReference type="NCBI Taxonomy" id="201"/>
    <lineage>
        <taxon>Bacteria</taxon>
        <taxon>Pseudomonadati</taxon>
        <taxon>Campylobacterota</taxon>
        <taxon>Epsilonproteobacteria</taxon>
        <taxon>Campylobacterales</taxon>
        <taxon>Campylobacteraceae</taxon>
        <taxon>Campylobacter</taxon>
    </lineage>
</organism>
<dbReference type="RefSeq" id="WP_214097858.1">
    <property type="nucleotide sequence ID" value="NZ_JAHCYQ010000010.1"/>
</dbReference>
<sequence length="147" mass="17155">MYRISKDELRRYILEQISDDVKIKQVEDLIEKAMKDLQYTEINIKNIDEVTKYILEKNTLADKKLSSSRKNNFLPFLTALIIGGSGVYYYKNETRYTVKEEYAFISTCVGLNLSHERKWACIAKLEICQKMKKVLSSVQNTILQNSV</sequence>
<dbReference type="Proteomes" id="UP000440714">
    <property type="component" value="Unassembled WGS sequence"/>
</dbReference>
<name>A0A698FV65_CAMLA</name>
<feature type="transmembrane region" description="Helical" evidence="1">
    <location>
        <begin position="73"/>
        <end position="90"/>
    </location>
</feature>
<protein>
    <submittedName>
        <fullName evidence="2">Uncharacterized protein</fullName>
    </submittedName>
</protein>
<evidence type="ECO:0000313" key="2">
    <source>
        <dbReference type="EMBL" id="ECW8955010.1"/>
    </source>
</evidence>
<evidence type="ECO:0000313" key="3">
    <source>
        <dbReference type="Proteomes" id="UP000440714"/>
    </source>
</evidence>
<keyword evidence="1" id="KW-1133">Transmembrane helix</keyword>
<gene>
    <name evidence="2" type="ORF">F5R70_06180</name>
</gene>
<dbReference type="AlphaFoldDB" id="A0A698FV65"/>
<proteinExistence type="predicted"/>
<evidence type="ECO:0000256" key="1">
    <source>
        <dbReference type="SAM" id="Phobius"/>
    </source>
</evidence>
<dbReference type="EMBL" id="AAKYAN010000012">
    <property type="protein sequence ID" value="ECW8955010.1"/>
    <property type="molecule type" value="Genomic_DNA"/>
</dbReference>